<dbReference type="Proteomes" id="UP000269573">
    <property type="component" value="Unassembled WGS sequence"/>
</dbReference>
<dbReference type="EMBL" id="RHHU01000003">
    <property type="protein sequence ID" value="RNB88541.1"/>
    <property type="molecule type" value="Genomic_DNA"/>
</dbReference>
<gene>
    <name evidence="2" type="ORF">EDM59_05330</name>
</gene>
<evidence type="ECO:0000313" key="3">
    <source>
        <dbReference type="Proteomes" id="UP000269573"/>
    </source>
</evidence>
<keyword evidence="1" id="KW-1133">Transmembrane helix</keyword>
<evidence type="ECO:0000256" key="1">
    <source>
        <dbReference type="SAM" id="Phobius"/>
    </source>
</evidence>
<feature type="transmembrane region" description="Helical" evidence="1">
    <location>
        <begin position="24"/>
        <end position="42"/>
    </location>
</feature>
<sequence>MRFHHVTAKLSLNHKKTFLNNFKITIYIICKFTYIIIMITITKNDRRPTMTKVKAKPNTTTTTQKKRSYEDTLNNLAHYLERNKKK</sequence>
<organism evidence="2 3">
    <name type="scientific">Brevibacillus nitrificans</name>
    <dbReference type="NCBI Taxonomy" id="651560"/>
    <lineage>
        <taxon>Bacteria</taxon>
        <taxon>Bacillati</taxon>
        <taxon>Bacillota</taxon>
        <taxon>Bacilli</taxon>
        <taxon>Bacillales</taxon>
        <taxon>Paenibacillaceae</taxon>
        <taxon>Brevibacillus</taxon>
    </lineage>
</organism>
<comment type="caution">
    <text evidence="2">The sequence shown here is derived from an EMBL/GenBank/DDBJ whole genome shotgun (WGS) entry which is preliminary data.</text>
</comment>
<keyword evidence="1" id="KW-0472">Membrane</keyword>
<protein>
    <submittedName>
        <fullName evidence="2">Uncharacterized protein</fullName>
    </submittedName>
</protein>
<name>A0A3M8DM27_9BACL</name>
<dbReference type="AlphaFoldDB" id="A0A3M8DM27"/>
<keyword evidence="3" id="KW-1185">Reference proteome</keyword>
<evidence type="ECO:0000313" key="2">
    <source>
        <dbReference type="EMBL" id="RNB88541.1"/>
    </source>
</evidence>
<proteinExistence type="predicted"/>
<keyword evidence="1" id="KW-0812">Transmembrane</keyword>
<reference evidence="2 3" key="1">
    <citation type="submission" date="2018-10" db="EMBL/GenBank/DDBJ databases">
        <title>Phylogenomics of Brevibacillus.</title>
        <authorList>
            <person name="Dunlap C."/>
        </authorList>
    </citation>
    <scope>NUCLEOTIDE SEQUENCE [LARGE SCALE GENOMIC DNA]</scope>
    <source>
        <strain evidence="2 3">JCM 15774</strain>
    </source>
</reference>
<accession>A0A3M8DM27</accession>